<reference evidence="3" key="1">
    <citation type="journal article" date="2017" name="Mycologia">
        <title>Fusarium algeriense, sp. nov., a novel toxigenic crown rot pathogen of durum wheat from Algeria is nested in the Fusarium burgessii species complex.</title>
        <authorList>
            <person name="Laraba I."/>
            <person name="Keddad A."/>
            <person name="Boureghda H."/>
            <person name="Abdallah N."/>
            <person name="Vaughan M.M."/>
            <person name="Proctor R.H."/>
            <person name="Busman M."/>
            <person name="O'Donnell K."/>
        </authorList>
    </citation>
    <scope>NUCLEOTIDE SEQUENCE</scope>
    <source>
        <strain evidence="3">NRRL 25174</strain>
    </source>
</reference>
<feature type="compositionally biased region" description="Acidic residues" evidence="1">
    <location>
        <begin position="254"/>
        <end position="279"/>
    </location>
</feature>
<feature type="region of interest" description="Disordered" evidence="1">
    <location>
        <begin position="251"/>
        <end position="280"/>
    </location>
</feature>
<organism evidence="3 4">
    <name type="scientific">Fusarium beomiforme</name>
    <dbReference type="NCBI Taxonomy" id="44412"/>
    <lineage>
        <taxon>Eukaryota</taxon>
        <taxon>Fungi</taxon>
        <taxon>Dikarya</taxon>
        <taxon>Ascomycota</taxon>
        <taxon>Pezizomycotina</taxon>
        <taxon>Sordariomycetes</taxon>
        <taxon>Hypocreomycetidae</taxon>
        <taxon>Hypocreales</taxon>
        <taxon>Nectriaceae</taxon>
        <taxon>Fusarium</taxon>
        <taxon>Fusarium burgessii species complex</taxon>
    </lineage>
</organism>
<keyword evidence="2" id="KW-1133">Transmembrane helix</keyword>
<evidence type="ECO:0000256" key="1">
    <source>
        <dbReference type="SAM" id="MobiDB-lite"/>
    </source>
</evidence>
<reference evidence="3" key="2">
    <citation type="submission" date="2020-02" db="EMBL/GenBank/DDBJ databases">
        <title>Identification and distribution of gene clusters putatively required for synthesis of sphingolipid metabolism inhibitors in phylogenetically diverse species of the filamentous fungus Fusarium.</title>
        <authorList>
            <person name="Kim H.-S."/>
            <person name="Busman M."/>
            <person name="Brown D.W."/>
            <person name="Divon H."/>
            <person name="Uhlig S."/>
            <person name="Proctor R.H."/>
        </authorList>
    </citation>
    <scope>NUCLEOTIDE SEQUENCE</scope>
    <source>
        <strain evidence="3">NRRL 25174</strain>
    </source>
</reference>
<proteinExistence type="predicted"/>
<evidence type="ECO:0000313" key="4">
    <source>
        <dbReference type="Proteomes" id="UP000730481"/>
    </source>
</evidence>
<gene>
    <name evidence="3" type="ORF">FBEOM_2795</name>
</gene>
<evidence type="ECO:0000313" key="3">
    <source>
        <dbReference type="EMBL" id="KAF4343204.1"/>
    </source>
</evidence>
<keyword evidence="2" id="KW-0472">Membrane</keyword>
<dbReference type="OrthoDB" id="5097863at2759"/>
<name>A0A9P5AR70_9HYPO</name>
<keyword evidence="2" id="KW-0812">Transmembrane</keyword>
<evidence type="ECO:0000256" key="2">
    <source>
        <dbReference type="SAM" id="Phobius"/>
    </source>
</evidence>
<dbReference type="AlphaFoldDB" id="A0A9P5AR70"/>
<feature type="transmembrane region" description="Helical" evidence="2">
    <location>
        <begin position="457"/>
        <end position="474"/>
    </location>
</feature>
<accession>A0A9P5AR70</accession>
<feature type="transmembrane region" description="Helical" evidence="2">
    <location>
        <begin position="486"/>
        <end position="504"/>
    </location>
</feature>
<dbReference type="EMBL" id="PVQB02000099">
    <property type="protein sequence ID" value="KAF4343204.1"/>
    <property type="molecule type" value="Genomic_DNA"/>
</dbReference>
<keyword evidence="4" id="KW-1185">Reference proteome</keyword>
<comment type="caution">
    <text evidence="3">The sequence shown here is derived from an EMBL/GenBank/DDBJ whole genome shotgun (WGS) entry which is preliminary data.</text>
</comment>
<dbReference type="Proteomes" id="UP000730481">
    <property type="component" value="Unassembled WGS sequence"/>
</dbReference>
<protein>
    <submittedName>
        <fullName evidence="3">Arginyl-trna synthetase</fullName>
    </submittedName>
</protein>
<sequence length="517" mass="59290">MERTLGLLHWRNDTLRVEAFCEGADKILDAPGPDNTQESQLSSEVEGPKAWVSDRNYWMIEDGIDQEHWYDSDLDHLGFYRVLQSERFRVNSAGEMIGPSRQVHVINPSGASILAILRTAPHPHVDGLSDLISNYISSSPSPNLSMRVSDFWNPSFVINYNLPFFAIGPSSKQDKRVFPASKDKFRARYPLDSLKLQDPRSRLNGGDTLSFQEKLVLHEAVWALTTTGPSEPHWTAYCFHEDFFDEKSLSLEEQKEEEEDTDEEDEDSHTDDDYEDYESQDVGVDPIIDEAELRVNTWLPRQYSLTALAKQLDRIVGYHSHIHEVFKHNLEIYMASARDGSAETIYPSVKPAWKGFPELLTKVIFCNLKLIEAVENFLEKDVQLSQDGTPQGALWQSLRNNPKAMKSLRAIQNCIYRLRITGGKLEQIKESFEELRREKKFDQADEQKDRDKRSKEFAIAAFVFGILTLIAQVYSGKPQKNDKDSWPLFMAMVVLFVVICTGVFEDQLKDMDIKDVH</sequence>